<dbReference type="Pfam" id="PF06277">
    <property type="entry name" value="EutA"/>
    <property type="match status" value="1"/>
</dbReference>
<accession>A0A839UDT1</accession>
<comment type="caution">
    <text evidence="1">The sequence shown here is derived from an EMBL/GenBank/DDBJ whole genome shotgun (WGS) entry which is preliminary data.</text>
</comment>
<proteinExistence type="predicted"/>
<sequence>MSEEPEEGGRIFFSNIGRSMELEDEIQLTSVGIDIGSSTSHLAFSRIVLERLDTRYMVVERTLLHQSDVLLTPYRSDDAIDAEALASFFEAQYEAAGLKPEDIDTGALILTGVAVRRSNARAIGEIFSAQTGKFVVVSAGDGLETTLAAFGSGAVALSGRTRQRVLNVDIGGGTSKLALCENGAIRHISAIDIGARVVAFDTDRRVTRLEEAGKYFAKQAGVALVLGAVLTPEDAGKLAASMVDHLFEAMKGGAMRSETAGLHRLPALPEGPPPDIVTISGGVSEFLYADTNAGFSDLGPLLARQLRKRLDDWRPRLERPEQGIRATVVGASQYTVQVSGSTIFVRPLDALPVRNVPVIKPAFAFDDDIDAERVGLMVKEALARLDLTHGDSPVAICYEWQGSASYRRLDDFCRGIREGLSQILAKGHPLILVGDSDVGGLVGMHFVSADGVNSIISIDGIKLDEFDFIDIGAMLETSGAVPVVIKSLVFPNMGLGQKGLEPVEPA</sequence>
<dbReference type="InterPro" id="IPR009377">
    <property type="entry name" value="EutA"/>
</dbReference>
<gene>
    <name evidence="1" type="ORF">FHS21_003438</name>
</gene>
<organism evidence="1 2">
    <name type="scientific">Phyllobacterium trifolii</name>
    <dbReference type="NCBI Taxonomy" id="300193"/>
    <lineage>
        <taxon>Bacteria</taxon>
        <taxon>Pseudomonadati</taxon>
        <taxon>Pseudomonadota</taxon>
        <taxon>Alphaproteobacteria</taxon>
        <taxon>Hyphomicrobiales</taxon>
        <taxon>Phyllobacteriaceae</taxon>
        <taxon>Phyllobacterium</taxon>
    </lineage>
</organism>
<keyword evidence="2" id="KW-1185">Reference proteome</keyword>
<dbReference type="AlphaFoldDB" id="A0A839UDT1"/>
<evidence type="ECO:0000313" key="2">
    <source>
        <dbReference type="Proteomes" id="UP000554520"/>
    </source>
</evidence>
<protein>
    <submittedName>
        <fullName evidence="1">Ethanolamine utilization protein EutA</fullName>
    </submittedName>
</protein>
<dbReference type="Proteomes" id="UP000554520">
    <property type="component" value="Unassembled WGS sequence"/>
</dbReference>
<dbReference type="InterPro" id="IPR043129">
    <property type="entry name" value="ATPase_NBD"/>
</dbReference>
<dbReference type="EMBL" id="JACHXN010000010">
    <property type="protein sequence ID" value="MBB3147022.1"/>
    <property type="molecule type" value="Genomic_DNA"/>
</dbReference>
<name>A0A839UDT1_9HYPH</name>
<dbReference type="RefSeq" id="WP_183663080.1">
    <property type="nucleotide sequence ID" value="NZ_JACHXN010000010.1"/>
</dbReference>
<dbReference type="SUPFAM" id="SSF53067">
    <property type="entry name" value="Actin-like ATPase domain"/>
    <property type="match status" value="1"/>
</dbReference>
<reference evidence="1 2" key="1">
    <citation type="submission" date="2020-08" db="EMBL/GenBank/DDBJ databases">
        <title>Genomic Encyclopedia of Type Strains, Phase III (KMG-III): the genomes of soil and plant-associated and newly described type strains.</title>
        <authorList>
            <person name="Whitman W."/>
        </authorList>
    </citation>
    <scope>NUCLEOTIDE SEQUENCE [LARGE SCALE GENOMIC DNA]</scope>
    <source>
        <strain evidence="1 2">CECT 7015</strain>
    </source>
</reference>
<dbReference type="PIRSF" id="PIRSF012293">
    <property type="entry name" value="EutA"/>
    <property type="match status" value="1"/>
</dbReference>
<evidence type="ECO:0000313" key="1">
    <source>
        <dbReference type="EMBL" id="MBB3147022.1"/>
    </source>
</evidence>